<dbReference type="GO" id="GO:0005743">
    <property type="term" value="C:mitochondrial inner membrane"/>
    <property type="evidence" value="ECO:0007669"/>
    <property type="project" value="UniProtKB-SubCell"/>
</dbReference>
<organism evidence="13 14">
    <name type="scientific">Actinia tenebrosa</name>
    <name type="common">Australian red waratah sea anemone</name>
    <dbReference type="NCBI Taxonomy" id="6105"/>
    <lineage>
        <taxon>Eukaryota</taxon>
        <taxon>Metazoa</taxon>
        <taxon>Cnidaria</taxon>
        <taxon>Anthozoa</taxon>
        <taxon>Hexacorallia</taxon>
        <taxon>Actiniaria</taxon>
        <taxon>Actiniidae</taxon>
        <taxon>Actinia</taxon>
    </lineage>
</organism>
<dbReference type="Proteomes" id="UP000515163">
    <property type="component" value="Unplaced"/>
</dbReference>
<dbReference type="GO" id="GO:0045275">
    <property type="term" value="C:respiratory chain complex III"/>
    <property type="evidence" value="ECO:0007669"/>
    <property type="project" value="InterPro"/>
</dbReference>
<sequence>MNKMASLGSRGAQSLSLGQRVFTAFREWYVYACGYRQIGLHKEDLLIEDDPDVTEALKRIPEDSLNMRNFRIKRAIDVTMKQTILPEELWTKPSEDVPFLDPIIQQVKAERKERELWDKQ</sequence>
<keyword evidence="6 12" id="KW-0999">Mitochondrion inner membrane</keyword>
<comment type="subcellular location">
    <subcellularLocation>
        <location evidence="1">Mitochondrion inner membrane</location>
        <topology evidence="1">Peripheral membrane protein</topology>
        <orientation evidence="1">Matrix side</orientation>
    </subcellularLocation>
</comment>
<comment type="subunit">
    <text evidence="11">Component of the ubiquinol-cytochrome c oxidoreductase (cytochrome b-c1 complex, complex III, CIII), a multisubunit enzyme composed of 11 subunits. The complex is composed of 3 respiratory subunits cytochrome b, cytochrome c1 and Rieske protein UQCRFS1, 2 core protein subunits UQCRC1/QCR1 and UQCRC2/QCR2, and 6 low-molecular weight protein subunits UQCRH/QCR6, UQCRB/QCR7, UQCRQ/QCR8, UQCR10/QCR9, UQCR11/QCR10 and subunit 9, the cleavage product of Rieske protein UQCRFS1. The complex exists as an obligatory dimer and forms supercomplexes (SCs) in the inner mitochondrial membrane with NADH-ubiquinone oxidoreductase (complex I, CI) and cytochrome c oxidase (complex IV, CIV), resulting in different assemblies (supercomplex SCI(1)III(2)IV(1) and megacomplex MCI(2)III(2)IV(2)).</text>
</comment>
<comment type="function">
    <text evidence="12">Component of the ubiquinol-cytochrome c oxidoreductase, a multisubunit transmembrane complex that is part of the mitochondrial electron transport chain which drives oxidative phosphorylation.</text>
</comment>
<evidence type="ECO:0000256" key="11">
    <source>
        <dbReference type="ARBA" id="ARBA00046393"/>
    </source>
</evidence>
<dbReference type="FunCoup" id="A0A6P8HJP9">
    <property type="interactions" value="503"/>
</dbReference>
<dbReference type="InterPro" id="IPR003197">
    <property type="entry name" value="QCR7"/>
</dbReference>
<protein>
    <recommendedName>
        <fullName evidence="3 12">Cytochrome b-c1 complex subunit 7</fullName>
    </recommendedName>
</protein>
<evidence type="ECO:0000256" key="4">
    <source>
        <dbReference type="ARBA" id="ARBA00022448"/>
    </source>
</evidence>
<comment type="similarity">
    <text evidence="2 12">Belongs to the UQCRB/QCR7 family.</text>
</comment>
<reference evidence="14" key="1">
    <citation type="submission" date="2025-08" db="UniProtKB">
        <authorList>
            <consortium name="RefSeq"/>
        </authorList>
    </citation>
    <scope>IDENTIFICATION</scope>
    <source>
        <tissue evidence="14">Tentacle</tissue>
    </source>
</reference>
<dbReference type="FunFam" id="1.10.1090.10:FF:000001">
    <property type="entry name" value="Cytochrome b-c1 complex subunit 7"/>
    <property type="match status" value="1"/>
</dbReference>
<keyword evidence="7 12" id="KW-0249">Electron transport</keyword>
<evidence type="ECO:0000256" key="10">
    <source>
        <dbReference type="ARBA" id="ARBA00038521"/>
    </source>
</evidence>
<evidence type="ECO:0000256" key="1">
    <source>
        <dbReference type="ARBA" id="ARBA00004443"/>
    </source>
</evidence>
<keyword evidence="13" id="KW-1185">Reference proteome</keyword>
<dbReference type="Gene3D" id="1.10.1090.10">
    <property type="entry name" value="Cytochrome b-c1 complex subunit 7"/>
    <property type="match status" value="1"/>
</dbReference>
<dbReference type="KEGG" id="aten:116290071"/>
<keyword evidence="8 12" id="KW-0496">Mitochondrion</keyword>
<dbReference type="Pfam" id="PF02271">
    <property type="entry name" value="UCR_14kD"/>
    <property type="match status" value="1"/>
</dbReference>
<dbReference type="OrthoDB" id="425749at2759"/>
<evidence type="ECO:0000313" key="14">
    <source>
        <dbReference type="RefSeq" id="XP_031552912.1"/>
    </source>
</evidence>
<evidence type="ECO:0000256" key="9">
    <source>
        <dbReference type="ARBA" id="ARBA00023136"/>
    </source>
</evidence>
<dbReference type="InParanoid" id="A0A6P8HJP9"/>
<comment type="subunit">
    <text evidence="10">Component of the ubiquinol-cytochrome c oxidoreductase (cytochrome b-c1 complex, complex III, CIII), a multisubunit enzyme composed of 3 respiratory subunits cytochrome b, cytochrome c1 and Rieske protein, 2 core protein subunits, and additional low-molecular weight protein subunits. The complex exists as an obligatory dimer and forms supercomplexes (SCs) in the inner mitochondrial membrane with cytochrome c oxidase (complex IV, CIV).</text>
</comment>
<evidence type="ECO:0000256" key="6">
    <source>
        <dbReference type="ARBA" id="ARBA00022792"/>
    </source>
</evidence>
<name>A0A6P8HJP9_ACTTE</name>
<gene>
    <name evidence="14" type="primary">LOC116290071</name>
</gene>
<evidence type="ECO:0000256" key="2">
    <source>
        <dbReference type="ARBA" id="ARBA00008554"/>
    </source>
</evidence>
<dbReference type="PANTHER" id="PTHR12022:SF0">
    <property type="entry name" value="CYTOCHROME B-C1 COMPLEX SUBUNIT 7"/>
    <property type="match status" value="1"/>
</dbReference>
<evidence type="ECO:0000313" key="13">
    <source>
        <dbReference type="Proteomes" id="UP000515163"/>
    </source>
</evidence>
<dbReference type="InterPro" id="IPR036544">
    <property type="entry name" value="QCR7_sf"/>
</dbReference>
<dbReference type="GO" id="GO:0006122">
    <property type="term" value="P:mitochondrial electron transport, ubiquinol to cytochrome c"/>
    <property type="evidence" value="ECO:0007669"/>
    <property type="project" value="InterPro"/>
</dbReference>
<evidence type="ECO:0000256" key="7">
    <source>
        <dbReference type="ARBA" id="ARBA00022982"/>
    </source>
</evidence>
<dbReference type="SUPFAM" id="SSF81524">
    <property type="entry name" value="14 kDa protein of cytochrome bc1 complex (Ubiquinol-cytochrome c reductase)"/>
    <property type="match status" value="1"/>
</dbReference>
<keyword evidence="5 12" id="KW-0679">Respiratory chain</keyword>
<dbReference type="PIRSF" id="PIRSF000022">
    <property type="entry name" value="Bc1_14K"/>
    <property type="match status" value="1"/>
</dbReference>
<keyword evidence="9 12" id="KW-0472">Membrane</keyword>
<evidence type="ECO:0000256" key="5">
    <source>
        <dbReference type="ARBA" id="ARBA00022660"/>
    </source>
</evidence>
<evidence type="ECO:0000256" key="12">
    <source>
        <dbReference type="PIRNR" id="PIRNR000022"/>
    </source>
</evidence>
<evidence type="ECO:0000256" key="3">
    <source>
        <dbReference type="ARBA" id="ARBA00016323"/>
    </source>
</evidence>
<evidence type="ECO:0000256" key="8">
    <source>
        <dbReference type="ARBA" id="ARBA00023128"/>
    </source>
</evidence>
<dbReference type="RefSeq" id="XP_031552912.1">
    <property type="nucleotide sequence ID" value="XM_031697052.1"/>
</dbReference>
<dbReference type="GeneID" id="116290071"/>
<proteinExistence type="inferred from homology"/>
<accession>A0A6P8HJP9</accession>
<keyword evidence="4 12" id="KW-0813">Transport</keyword>
<dbReference type="AlphaFoldDB" id="A0A6P8HJP9"/>
<dbReference type="PANTHER" id="PTHR12022">
    <property type="entry name" value="UBIQUINOL-CYTOCHROME C REDUCTASE COMPLEX 14 KD PROTEIN"/>
    <property type="match status" value="1"/>
</dbReference>